<keyword evidence="1" id="KW-0812">Transmembrane</keyword>
<organism evidence="2">
    <name type="scientific">Podoviridae sp. ct8Lf7</name>
    <dbReference type="NCBI Taxonomy" id="2827723"/>
    <lineage>
        <taxon>Viruses</taxon>
        <taxon>Duplodnaviria</taxon>
        <taxon>Heunggongvirae</taxon>
        <taxon>Uroviricota</taxon>
        <taxon>Caudoviricetes</taxon>
    </lineage>
</organism>
<accession>A0A8S5S1N4</accession>
<sequence>MLKFANMHMRFVAVIFGVGLFCVTLLFGVFLQTKH</sequence>
<dbReference type="EMBL" id="BK032511">
    <property type="protein sequence ID" value="DAF44816.1"/>
    <property type="molecule type" value="Genomic_DNA"/>
</dbReference>
<evidence type="ECO:0000256" key="1">
    <source>
        <dbReference type="SAM" id="Phobius"/>
    </source>
</evidence>
<keyword evidence="1" id="KW-1133">Transmembrane helix</keyword>
<name>A0A8S5S1N4_9CAUD</name>
<evidence type="ECO:0000313" key="2">
    <source>
        <dbReference type="EMBL" id="DAF44816.1"/>
    </source>
</evidence>
<reference evidence="2" key="1">
    <citation type="journal article" date="2021" name="Proc. Natl. Acad. Sci. U.S.A.">
        <title>A Catalog of Tens of Thousands of Viruses from Human Metagenomes Reveals Hidden Associations with Chronic Diseases.</title>
        <authorList>
            <person name="Tisza M.J."/>
            <person name="Buck C.B."/>
        </authorList>
    </citation>
    <scope>NUCLEOTIDE SEQUENCE</scope>
    <source>
        <strain evidence="2">Ct8Lf7</strain>
    </source>
</reference>
<protein>
    <submittedName>
        <fullName evidence="2">Uncharacterized protein</fullName>
    </submittedName>
</protein>
<keyword evidence="1" id="KW-0472">Membrane</keyword>
<proteinExistence type="predicted"/>
<feature type="transmembrane region" description="Helical" evidence="1">
    <location>
        <begin position="12"/>
        <end position="31"/>
    </location>
</feature>